<accession>K4A447</accession>
<sequence>MCSYVRQPFPGPDSRILLGAFVVNLDVFFLRLL</sequence>
<reference evidence="2" key="1">
    <citation type="journal article" date="2012" name="Nat. Biotechnol.">
        <title>Reference genome sequence of the model plant Setaria.</title>
        <authorList>
            <person name="Bennetzen J.L."/>
            <person name="Schmutz J."/>
            <person name="Wang H."/>
            <person name="Percifield R."/>
            <person name="Hawkins J."/>
            <person name="Pontaroli A.C."/>
            <person name="Estep M."/>
            <person name="Feng L."/>
            <person name="Vaughn J.N."/>
            <person name="Grimwood J."/>
            <person name="Jenkins J."/>
            <person name="Barry K."/>
            <person name="Lindquist E."/>
            <person name="Hellsten U."/>
            <person name="Deshpande S."/>
            <person name="Wang X."/>
            <person name="Wu X."/>
            <person name="Mitros T."/>
            <person name="Triplett J."/>
            <person name="Yang X."/>
            <person name="Ye C.Y."/>
            <person name="Mauro-Herrera M."/>
            <person name="Wang L."/>
            <person name="Li P."/>
            <person name="Sharma M."/>
            <person name="Sharma R."/>
            <person name="Ronald P.C."/>
            <person name="Panaud O."/>
            <person name="Kellogg E.A."/>
            <person name="Brutnell T.P."/>
            <person name="Doust A.N."/>
            <person name="Tuskan G.A."/>
            <person name="Rokhsar D."/>
            <person name="Devos K.M."/>
        </authorList>
    </citation>
    <scope>NUCLEOTIDE SEQUENCE [LARGE SCALE GENOMIC DNA]</scope>
    <source>
        <strain evidence="2">cv. Yugu1</strain>
    </source>
</reference>
<proteinExistence type="predicted"/>
<evidence type="ECO:0000313" key="1">
    <source>
        <dbReference type="EnsemblPlants" id="KQL23221"/>
    </source>
</evidence>
<dbReference type="AlphaFoldDB" id="K4A447"/>
<dbReference type="Proteomes" id="UP000004995">
    <property type="component" value="Unassembled WGS sequence"/>
</dbReference>
<dbReference type="InParanoid" id="K4A447"/>
<dbReference type="HOGENOM" id="CLU_3385608_0_0_1"/>
<protein>
    <submittedName>
        <fullName evidence="1">Uncharacterized protein</fullName>
    </submittedName>
</protein>
<reference evidence="1" key="2">
    <citation type="submission" date="2018-08" db="UniProtKB">
        <authorList>
            <consortium name="EnsemblPlants"/>
        </authorList>
    </citation>
    <scope>IDENTIFICATION</scope>
    <source>
        <strain evidence="1">Yugu1</strain>
    </source>
</reference>
<keyword evidence="2" id="KW-1185">Reference proteome</keyword>
<dbReference type="EnsemblPlants" id="KQL23221">
    <property type="protein sequence ID" value="KQL23221"/>
    <property type="gene ID" value="SETIT_033651mg"/>
</dbReference>
<organism evidence="1 2">
    <name type="scientific">Setaria italica</name>
    <name type="common">Foxtail millet</name>
    <name type="synonym">Panicum italicum</name>
    <dbReference type="NCBI Taxonomy" id="4555"/>
    <lineage>
        <taxon>Eukaryota</taxon>
        <taxon>Viridiplantae</taxon>
        <taxon>Streptophyta</taxon>
        <taxon>Embryophyta</taxon>
        <taxon>Tracheophyta</taxon>
        <taxon>Spermatophyta</taxon>
        <taxon>Magnoliopsida</taxon>
        <taxon>Liliopsida</taxon>
        <taxon>Poales</taxon>
        <taxon>Poaceae</taxon>
        <taxon>PACMAD clade</taxon>
        <taxon>Panicoideae</taxon>
        <taxon>Panicodae</taxon>
        <taxon>Paniceae</taxon>
        <taxon>Cenchrinae</taxon>
        <taxon>Setaria</taxon>
    </lineage>
</organism>
<dbReference type="Gramene" id="KQL23221">
    <property type="protein sequence ID" value="KQL23221"/>
    <property type="gene ID" value="SETIT_033651mg"/>
</dbReference>
<dbReference type="EMBL" id="AGNK02000810">
    <property type="status" value="NOT_ANNOTATED_CDS"/>
    <property type="molecule type" value="Genomic_DNA"/>
</dbReference>
<name>K4A447_SETIT</name>
<evidence type="ECO:0000313" key="2">
    <source>
        <dbReference type="Proteomes" id="UP000004995"/>
    </source>
</evidence>